<evidence type="ECO:0000256" key="8">
    <source>
        <dbReference type="SAM" id="MobiDB-lite"/>
    </source>
</evidence>
<dbReference type="InterPro" id="IPR019080">
    <property type="entry name" value="YqaJ_viral_recombinase"/>
</dbReference>
<dbReference type="InterPro" id="IPR011011">
    <property type="entry name" value="Znf_FYVE_PHD"/>
</dbReference>
<evidence type="ECO:0000256" key="3">
    <source>
        <dbReference type="ARBA" id="ARBA00022723"/>
    </source>
</evidence>
<dbReference type="SMART" id="SM00249">
    <property type="entry name" value="PHD"/>
    <property type="match status" value="2"/>
</dbReference>
<evidence type="ECO:0000259" key="9">
    <source>
        <dbReference type="PROSITE" id="PS50016"/>
    </source>
</evidence>
<dbReference type="PANTHER" id="PTHR46609">
    <property type="entry name" value="EXONUCLEASE, PHAGE-TYPE/RECB, C-TERMINAL DOMAIN-CONTAINING PROTEIN"/>
    <property type="match status" value="1"/>
</dbReference>
<feature type="domain" description="PHD-type" evidence="9">
    <location>
        <begin position="851"/>
        <end position="906"/>
    </location>
</feature>
<keyword evidence="4 7" id="KW-0863">Zinc-finger</keyword>
<dbReference type="PROSITE" id="PS50016">
    <property type="entry name" value="ZF_PHD_2"/>
    <property type="match status" value="1"/>
</dbReference>
<dbReference type="GO" id="GO:0006281">
    <property type="term" value="P:DNA repair"/>
    <property type="evidence" value="ECO:0007669"/>
    <property type="project" value="UniProtKB-ARBA"/>
</dbReference>
<organism evidence="11 12">
    <name type="scientific">Ceutorhynchus assimilis</name>
    <name type="common">cabbage seed weevil</name>
    <dbReference type="NCBI Taxonomy" id="467358"/>
    <lineage>
        <taxon>Eukaryota</taxon>
        <taxon>Metazoa</taxon>
        <taxon>Ecdysozoa</taxon>
        <taxon>Arthropoda</taxon>
        <taxon>Hexapoda</taxon>
        <taxon>Insecta</taxon>
        <taxon>Pterygota</taxon>
        <taxon>Neoptera</taxon>
        <taxon>Endopterygota</taxon>
        <taxon>Coleoptera</taxon>
        <taxon>Polyphaga</taxon>
        <taxon>Cucujiformia</taxon>
        <taxon>Curculionidae</taxon>
        <taxon>Ceutorhynchinae</taxon>
        <taxon>Ceutorhynchus</taxon>
    </lineage>
</organism>
<evidence type="ECO:0000256" key="6">
    <source>
        <dbReference type="ARBA" id="ARBA00022833"/>
    </source>
</evidence>
<dbReference type="InterPro" id="IPR038765">
    <property type="entry name" value="Papain-like_cys_pep_sf"/>
</dbReference>
<feature type="domain" description="Ubiquitin-like protease family profile" evidence="10">
    <location>
        <begin position="1205"/>
        <end position="1365"/>
    </location>
</feature>
<dbReference type="SUPFAM" id="SSF52980">
    <property type="entry name" value="Restriction endonuclease-like"/>
    <property type="match status" value="1"/>
</dbReference>
<dbReference type="InterPro" id="IPR001965">
    <property type="entry name" value="Znf_PHD"/>
</dbReference>
<keyword evidence="3" id="KW-0479">Metal-binding</keyword>
<dbReference type="CDD" id="cd22343">
    <property type="entry name" value="PDDEXK_lambda_exonuclease-like"/>
    <property type="match status" value="1"/>
</dbReference>
<evidence type="ECO:0008006" key="13">
    <source>
        <dbReference type="Google" id="ProtNLM"/>
    </source>
</evidence>
<keyword evidence="5" id="KW-0378">Hydrolase</keyword>
<name>A0A9N9MHD5_9CUCU</name>
<keyword evidence="2" id="KW-0645">Protease</keyword>
<proteinExistence type="inferred from homology"/>
<sequence>MKSKARREMKIEKLQDFLEENYPKISSLDIIKMKSNNTILKDICMHLFKKNDKNSRHYVKTYFKRNKEMSAIRGNSKDDKFERFRRALIQLNIRSSDLFCVSAYTSDNIKSIYSKLCGAMKLKNSLKNRKKLQTYWKRHHHNFMLCSPPTSVNLKENKSDKIENFTPDDNESDNNSFKTNNSDNANSVLGSTEKNNQQENLFAPISSEKHDIPKEIQMLKFDDKTDSKTLLPIGTTNMRDENHERPSFSKCNYFEGTFQISVEEYNCITDNNSLIPQKYAYLINEKFQKVNSTCKLYFKESFYSERKDTLTVYCYCIHKQCKSFKLLILNPRKEIHYLKVEVLSSSLNFNHLYNLTSQLRGVERQMVGNSLTFMKPMRRRQKDTLSLSSSSVELGNLNVKSDCVYRCVRSEQLAKNDRDKDDILDVIEMQKDHPDYIYSVGSPFFVYIFSKEQNYLIAKLAQPIIHIDATGSIIRKPSEKSKKVYYYAGVIKIPENNRICAVFEMVSSNHDACCIASWLFNFKNYFVLNKHHWPPFTKAVVDFSFAFINAILNAWNNMDLVMYLKITFDMVRYKTKIPENIIQIHLCCFHVFKLFSMLISEHYPEQCRKMMKEIVAVAFNLNWNNFCKWFRNFYIITMSEVHSQDIEDAIEKIAGLSLYPDTLLEKNELTSQPEQTHQTNKDTQYEKSAFSQYFTTFVTTISLKICDSDVTQKNIYYNKQFYEIFFKRYIPYLPLWSGILSDGLRLSNAPAERWFGLIKNDVLDKIVNQKCSRVLRKIRNYVTFLAKENILNVRNQRCAKSDFLLGDQGLHSQETWNKKIKIAKPSNFQGNELKKILEFKTIRKENSDVENVICVYCRLYNDDNASGPIDWLQCDKCNNWIHKLCAEKTNISLNSDTFFCFKCSSSYEPPPMDNMDIISLGNTDNKNSNIDTYMEFFKKNFTENLDNLMSIEIKTRGQRNNNEWLSERKKRVTASNFGAICKARTEKSLLSICKNIINSKCLDFVPSIKHGIETEKVALIKYEQITDIVCQASGLQIHPKYQFLAGSPDGLVGTDGIIEIKCPFLIRNESPYEAIQQGKLRYMDKNGSLKTNSEYYYQIQGLLEITNREWCDFFIYTNRETLLRRIYRNKEFWIDMFHKLKAFYYFYMIPSLAKSMAVESPIKWNTQKKIEFFDNGLVNDFNYYLADIKKPIYICFYADAPCEIRELTKEDLITLTGTQWLNNFVVDICLYIFNNENIFNVITCNLSKIILCDGIVNDYILQQIQIFENDTVIMPFLINNNHYCLALCDFEKNELTYMDPFGNENMTSHPAKIYKNFLNFLEKYKVVNKSSPICTNNWKLVFKEHANQRDSHNCGVYIIYYFSQLTTYQPMNQEINVNHFRRNLLFKLLERSDDVKNRCIYCGNRTIDNVIQCHFCKRHFHKKLGCLNVAEFKQGICDLCSKY</sequence>
<dbReference type="InterPro" id="IPR019787">
    <property type="entry name" value="Znf_PHD-finger"/>
</dbReference>
<evidence type="ECO:0000256" key="2">
    <source>
        <dbReference type="ARBA" id="ARBA00022670"/>
    </source>
</evidence>
<evidence type="ECO:0000256" key="1">
    <source>
        <dbReference type="ARBA" id="ARBA00005234"/>
    </source>
</evidence>
<evidence type="ECO:0000256" key="5">
    <source>
        <dbReference type="ARBA" id="ARBA00022801"/>
    </source>
</evidence>
<keyword evidence="12" id="KW-1185">Reference proteome</keyword>
<dbReference type="InterPro" id="IPR051703">
    <property type="entry name" value="NF-kappa-B_Signaling_Reg"/>
</dbReference>
<dbReference type="InterPro" id="IPR013083">
    <property type="entry name" value="Znf_RING/FYVE/PHD"/>
</dbReference>
<dbReference type="SUPFAM" id="SSF54001">
    <property type="entry name" value="Cysteine proteinases"/>
    <property type="match status" value="1"/>
</dbReference>
<evidence type="ECO:0000313" key="11">
    <source>
        <dbReference type="EMBL" id="CAG9764290.1"/>
    </source>
</evidence>
<comment type="similarity">
    <text evidence="1">Belongs to the peptidase C48 family.</text>
</comment>
<dbReference type="InterPro" id="IPR011604">
    <property type="entry name" value="PDDEXK-like_dom_sf"/>
</dbReference>
<dbReference type="GO" id="GO:0006508">
    <property type="term" value="P:proteolysis"/>
    <property type="evidence" value="ECO:0007669"/>
    <property type="project" value="UniProtKB-KW"/>
</dbReference>
<evidence type="ECO:0000256" key="4">
    <source>
        <dbReference type="ARBA" id="ARBA00022771"/>
    </source>
</evidence>
<dbReference type="Gene3D" id="3.40.395.10">
    <property type="entry name" value="Adenoviral Proteinase, Chain A"/>
    <property type="match status" value="1"/>
</dbReference>
<evidence type="ECO:0000259" key="10">
    <source>
        <dbReference type="PROSITE" id="PS50600"/>
    </source>
</evidence>
<dbReference type="PROSITE" id="PS50600">
    <property type="entry name" value="ULP_PROTEASE"/>
    <property type="match status" value="1"/>
</dbReference>
<dbReference type="OrthoDB" id="6771231at2759"/>
<feature type="region of interest" description="Disordered" evidence="8">
    <location>
        <begin position="161"/>
        <end position="191"/>
    </location>
</feature>
<dbReference type="PANTHER" id="PTHR46609:SF8">
    <property type="entry name" value="YQAJ VIRAL RECOMBINASE DOMAIN-CONTAINING PROTEIN"/>
    <property type="match status" value="1"/>
</dbReference>
<dbReference type="InterPro" id="IPR011335">
    <property type="entry name" value="Restrct_endonuc-II-like"/>
</dbReference>
<dbReference type="SUPFAM" id="SSF57903">
    <property type="entry name" value="FYVE/PHD zinc finger"/>
    <property type="match status" value="1"/>
</dbReference>
<feature type="compositionally biased region" description="Polar residues" evidence="8">
    <location>
        <begin position="173"/>
        <end position="191"/>
    </location>
</feature>
<evidence type="ECO:0000313" key="12">
    <source>
        <dbReference type="Proteomes" id="UP001152799"/>
    </source>
</evidence>
<dbReference type="Proteomes" id="UP001152799">
    <property type="component" value="Chromosome 2"/>
</dbReference>
<dbReference type="GO" id="GO:0008270">
    <property type="term" value="F:zinc ion binding"/>
    <property type="evidence" value="ECO:0007669"/>
    <property type="project" value="UniProtKB-KW"/>
</dbReference>
<dbReference type="InterPro" id="IPR003653">
    <property type="entry name" value="Peptidase_C48_C"/>
</dbReference>
<dbReference type="Gene3D" id="3.90.320.10">
    <property type="match status" value="1"/>
</dbReference>
<dbReference type="Pfam" id="PF09588">
    <property type="entry name" value="YqaJ"/>
    <property type="match status" value="1"/>
</dbReference>
<gene>
    <name evidence="11" type="ORF">CEUTPL_LOCUS4930</name>
</gene>
<accession>A0A9N9MHD5</accession>
<protein>
    <recommendedName>
        <fullName evidence="13">Ubiquitin-like protease family profile domain-containing protein</fullName>
    </recommendedName>
</protein>
<dbReference type="EMBL" id="OU892278">
    <property type="protein sequence ID" value="CAG9764290.1"/>
    <property type="molecule type" value="Genomic_DNA"/>
</dbReference>
<dbReference type="GO" id="GO:0008234">
    <property type="term" value="F:cysteine-type peptidase activity"/>
    <property type="evidence" value="ECO:0007669"/>
    <property type="project" value="InterPro"/>
</dbReference>
<reference evidence="11" key="1">
    <citation type="submission" date="2022-01" db="EMBL/GenBank/DDBJ databases">
        <authorList>
            <person name="King R."/>
        </authorList>
    </citation>
    <scope>NUCLEOTIDE SEQUENCE</scope>
</reference>
<keyword evidence="6" id="KW-0862">Zinc</keyword>
<dbReference type="Gene3D" id="3.30.40.10">
    <property type="entry name" value="Zinc/RING finger domain, C3HC4 (zinc finger)"/>
    <property type="match status" value="1"/>
</dbReference>
<evidence type="ECO:0000256" key="7">
    <source>
        <dbReference type="PROSITE-ProRule" id="PRU00146"/>
    </source>
</evidence>